<dbReference type="AlphaFoldDB" id="U4LBP8"/>
<evidence type="ECO:0000313" key="1">
    <source>
        <dbReference type="EMBL" id="CCX07727.1"/>
    </source>
</evidence>
<proteinExistence type="predicted"/>
<organism evidence="1 2">
    <name type="scientific">Pyronema omphalodes (strain CBS 100304)</name>
    <name type="common">Pyronema confluens</name>
    <dbReference type="NCBI Taxonomy" id="1076935"/>
    <lineage>
        <taxon>Eukaryota</taxon>
        <taxon>Fungi</taxon>
        <taxon>Dikarya</taxon>
        <taxon>Ascomycota</taxon>
        <taxon>Pezizomycotina</taxon>
        <taxon>Pezizomycetes</taxon>
        <taxon>Pezizales</taxon>
        <taxon>Pyronemataceae</taxon>
        <taxon>Pyronema</taxon>
    </lineage>
</organism>
<name>U4LBP8_PYROM</name>
<dbReference type="EMBL" id="HF935365">
    <property type="protein sequence ID" value="CCX07727.1"/>
    <property type="molecule type" value="Genomic_DNA"/>
</dbReference>
<dbReference type="Proteomes" id="UP000018144">
    <property type="component" value="Unassembled WGS sequence"/>
</dbReference>
<reference evidence="1 2" key="1">
    <citation type="journal article" date="2013" name="PLoS Genet.">
        <title>The genome and development-dependent transcriptomes of Pyronema confluens: a window into fungal evolution.</title>
        <authorList>
            <person name="Traeger S."/>
            <person name="Altegoer F."/>
            <person name="Freitag M."/>
            <person name="Gabaldon T."/>
            <person name="Kempken F."/>
            <person name="Kumar A."/>
            <person name="Marcet-Houben M."/>
            <person name="Poggeler S."/>
            <person name="Stajich J.E."/>
            <person name="Nowrousian M."/>
        </authorList>
    </citation>
    <scope>NUCLEOTIDE SEQUENCE [LARGE SCALE GENOMIC DNA]</scope>
    <source>
        <strain evidence="2">CBS 100304</strain>
        <tissue evidence="1">Vegetative mycelium</tissue>
    </source>
</reference>
<protein>
    <submittedName>
        <fullName evidence="1">Uncharacterized protein</fullName>
    </submittedName>
</protein>
<accession>U4LBP8</accession>
<keyword evidence="2" id="KW-1185">Reference proteome</keyword>
<evidence type="ECO:0000313" key="2">
    <source>
        <dbReference type="Proteomes" id="UP000018144"/>
    </source>
</evidence>
<gene>
    <name evidence="1" type="ORF">PCON_07316</name>
</gene>
<sequence>MQDNLRARANCAFYADLPMVLADDRLSDRQTQSGPPSLTISGGINAEKAFEDIFDILLRNADPIIFDPYDGIRRLLRYVDVDGSFAVFQRIVDENEQELFHLGQIRFDLYFPAVRMKTDIILMKLLGQRRYLPAAGHQIKFLKDDIFVLLGGGQVQ</sequence>